<organism evidence="1 2">
    <name type="scientific">Corallococcus exercitus</name>
    <dbReference type="NCBI Taxonomy" id="2316736"/>
    <lineage>
        <taxon>Bacteria</taxon>
        <taxon>Pseudomonadati</taxon>
        <taxon>Myxococcota</taxon>
        <taxon>Myxococcia</taxon>
        <taxon>Myxococcales</taxon>
        <taxon>Cystobacterineae</taxon>
        <taxon>Myxococcaceae</taxon>
        <taxon>Corallococcus</taxon>
    </lineage>
</organism>
<gene>
    <name evidence="1" type="ORF">HMI49_24965</name>
</gene>
<keyword evidence="2" id="KW-1185">Reference proteome</keyword>
<reference evidence="1 2" key="1">
    <citation type="submission" date="2020-05" db="EMBL/GenBank/DDBJ databases">
        <authorList>
            <person name="Whitworth D."/>
        </authorList>
    </citation>
    <scope>NUCLEOTIDE SEQUENCE [LARGE SCALE GENOMIC DNA]</scope>
    <source>
        <strain evidence="1 2">AB043B</strain>
    </source>
</reference>
<dbReference type="EMBL" id="JABFJV010000163">
    <property type="protein sequence ID" value="NOK36464.1"/>
    <property type="molecule type" value="Genomic_DNA"/>
</dbReference>
<evidence type="ECO:0000313" key="1">
    <source>
        <dbReference type="EMBL" id="NOK36464.1"/>
    </source>
</evidence>
<dbReference type="AlphaFoldDB" id="A0A7Y4KNW6"/>
<proteinExistence type="predicted"/>
<evidence type="ECO:0000313" key="2">
    <source>
        <dbReference type="Proteomes" id="UP000563426"/>
    </source>
</evidence>
<accession>A0A7Y4KNW6</accession>
<sequence>PVGWGVGYCVGGLPSFFVARFLDNDLRRADPASLRQRLVPEYYISHLILAELARRGEEVLARSAG</sequence>
<comment type="caution">
    <text evidence="1">The sequence shown here is derived from an EMBL/GenBank/DDBJ whole genome shotgun (WGS) entry which is preliminary data.</text>
</comment>
<dbReference type="RefSeq" id="WP_171436819.1">
    <property type="nucleotide sequence ID" value="NZ_JABFJV010000163.1"/>
</dbReference>
<name>A0A7Y4KNW6_9BACT</name>
<dbReference type="Proteomes" id="UP000563426">
    <property type="component" value="Unassembled WGS sequence"/>
</dbReference>
<protein>
    <submittedName>
        <fullName evidence="1">Uncharacterized protein</fullName>
    </submittedName>
</protein>
<feature type="non-terminal residue" evidence="1">
    <location>
        <position position="1"/>
    </location>
</feature>